<dbReference type="Gene3D" id="3.30.70.920">
    <property type="match status" value="1"/>
</dbReference>
<name>A0A840S939_9BURK</name>
<evidence type="ECO:0000313" key="3">
    <source>
        <dbReference type="Proteomes" id="UP000554837"/>
    </source>
</evidence>
<accession>A0A840S939</accession>
<dbReference type="AlphaFoldDB" id="A0A840S939"/>
<dbReference type="Pfam" id="PF03927">
    <property type="entry name" value="NapD"/>
    <property type="match status" value="1"/>
</dbReference>
<evidence type="ECO:0000313" key="2">
    <source>
        <dbReference type="EMBL" id="MBB5204929.1"/>
    </source>
</evidence>
<organism evidence="2 3">
    <name type="scientific">Inhella inkyongensis</name>
    <dbReference type="NCBI Taxonomy" id="392593"/>
    <lineage>
        <taxon>Bacteria</taxon>
        <taxon>Pseudomonadati</taxon>
        <taxon>Pseudomonadota</taxon>
        <taxon>Betaproteobacteria</taxon>
        <taxon>Burkholderiales</taxon>
        <taxon>Sphaerotilaceae</taxon>
        <taxon>Inhella</taxon>
    </lineage>
</organism>
<dbReference type="EMBL" id="JACHHO010000003">
    <property type="protein sequence ID" value="MBB5204929.1"/>
    <property type="molecule type" value="Genomic_DNA"/>
</dbReference>
<protein>
    <submittedName>
        <fullName evidence="2">Nitrate reductase NapAB chaperone NapD</fullName>
    </submittedName>
</protein>
<reference evidence="2 3" key="1">
    <citation type="submission" date="2020-08" db="EMBL/GenBank/DDBJ databases">
        <title>Genomic Encyclopedia of Type Strains, Phase IV (KMG-IV): sequencing the most valuable type-strain genomes for metagenomic binning, comparative biology and taxonomic classification.</title>
        <authorList>
            <person name="Goeker M."/>
        </authorList>
    </citation>
    <scope>NUCLEOTIDE SEQUENCE [LARGE SCALE GENOMIC DNA]</scope>
    <source>
        <strain evidence="2 3">DSM 23958</strain>
    </source>
</reference>
<feature type="compositionally biased region" description="Basic and acidic residues" evidence="1">
    <location>
        <begin position="82"/>
        <end position="103"/>
    </location>
</feature>
<proteinExistence type="predicted"/>
<dbReference type="OrthoDB" id="9181043at2"/>
<keyword evidence="3" id="KW-1185">Reference proteome</keyword>
<dbReference type="InterPro" id="IPR005623">
    <property type="entry name" value="Chaperone_NapD_NO3_reduct"/>
</dbReference>
<evidence type="ECO:0000256" key="1">
    <source>
        <dbReference type="SAM" id="MobiDB-lite"/>
    </source>
</evidence>
<dbReference type="Proteomes" id="UP000554837">
    <property type="component" value="Unassembled WGS sequence"/>
</dbReference>
<gene>
    <name evidence="2" type="ORF">HNQ51_002248</name>
</gene>
<comment type="caution">
    <text evidence="2">The sequence shown here is derived from an EMBL/GenBank/DDBJ whole genome shotgun (WGS) entry which is preliminary data.</text>
</comment>
<feature type="region of interest" description="Disordered" evidence="1">
    <location>
        <begin position="75"/>
        <end position="103"/>
    </location>
</feature>
<sequence length="103" mass="10845">MSVLGVVLRALPPSLPALLPKLLAEPGVDITHNPGDGRLVLVIEDTVQGSAAATLGRIAVLPELLSSTLVYEYSGPDAPAPEGHHGGHLDWRRDLTELDATRP</sequence>
<dbReference type="RefSeq" id="WP_138855040.1">
    <property type="nucleotide sequence ID" value="NZ_CP040709.1"/>
</dbReference>